<protein>
    <submittedName>
        <fullName evidence="3">Uncharacterized protein</fullName>
    </submittedName>
</protein>
<proteinExistence type="predicted"/>
<reference evidence="3 4" key="1">
    <citation type="journal article" date="2020" name="ISME J.">
        <title>Uncovering the hidden diversity of litter-decomposition mechanisms in mushroom-forming fungi.</title>
        <authorList>
            <person name="Floudas D."/>
            <person name="Bentzer J."/>
            <person name="Ahren D."/>
            <person name="Johansson T."/>
            <person name="Persson P."/>
            <person name="Tunlid A."/>
        </authorList>
    </citation>
    <scope>NUCLEOTIDE SEQUENCE [LARGE SCALE GENOMIC DNA]</scope>
    <source>
        <strain evidence="3 4">CBS 291.85</strain>
    </source>
</reference>
<evidence type="ECO:0000256" key="1">
    <source>
        <dbReference type="SAM" id="Coils"/>
    </source>
</evidence>
<dbReference type="EMBL" id="JAACJM010000170">
    <property type="protein sequence ID" value="KAF5340895.1"/>
    <property type="molecule type" value="Genomic_DNA"/>
</dbReference>
<evidence type="ECO:0000313" key="3">
    <source>
        <dbReference type="EMBL" id="KAF5340895.1"/>
    </source>
</evidence>
<feature type="compositionally biased region" description="Basic and acidic residues" evidence="2">
    <location>
        <begin position="181"/>
        <end position="191"/>
    </location>
</feature>
<gene>
    <name evidence="3" type="ORF">D9758_012191</name>
</gene>
<organism evidence="3 4">
    <name type="scientific">Tetrapyrgos nigripes</name>
    <dbReference type="NCBI Taxonomy" id="182062"/>
    <lineage>
        <taxon>Eukaryota</taxon>
        <taxon>Fungi</taxon>
        <taxon>Dikarya</taxon>
        <taxon>Basidiomycota</taxon>
        <taxon>Agaricomycotina</taxon>
        <taxon>Agaricomycetes</taxon>
        <taxon>Agaricomycetidae</taxon>
        <taxon>Agaricales</taxon>
        <taxon>Marasmiineae</taxon>
        <taxon>Marasmiaceae</taxon>
        <taxon>Tetrapyrgos</taxon>
    </lineage>
</organism>
<feature type="compositionally biased region" description="Basic and acidic residues" evidence="2">
    <location>
        <begin position="152"/>
        <end position="172"/>
    </location>
</feature>
<keyword evidence="1" id="KW-0175">Coiled coil</keyword>
<evidence type="ECO:0000313" key="4">
    <source>
        <dbReference type="Proteomes" id="UP000559256"/>
    </source>
</evidence>
<evidence type="ECO:0000256" key="2">
    <source>
        <dbReference type="SAM" id="MobiDB-lite"/>
    </source>
</evidence>
<feature type="region of interest" description="Disordered" evidence="2">
    <location>
        <begin position="130"/>
        <end position="219"/>
    </location>
</feature>
<feature type="coiled-coil region" evidence="1">
    <location>
        <begin position="36"/>
        <end position="116"/>
    </location>
</feature>
<dbReference type="Proteomes" id="UP000559256">
    <property type="component" value="Unassembled WGS sequence"/>
</dbReference>
<comment type="caution">
    <text evidence="3">The sequence shown here is derived from an EMBL/GenBank/DDBJ whole genome shotgun (WGS) entry which is preliminary data.</text>
</comment>
<dbReference type="AlphaFoldDB" id="A0A8H5CFN3"/>
<feature type="compositionally biased region" description="Acidic residues" evidence="2">
    <location>
        <begin position="192"/>
        <end position="202"/>
    </location>
</feature>
<dbReference type="OrthoDB" id="2985494at2759"/>
<sequence length="440" mass="49683">MVQGTSEQHVCVSVSDEISDISTTLTRLQSVCATLQQKFEQETFSLNDKINELEAEKRELVKTNKWLEHQNDALQDRIDRFKPELDNAVQAREISQKKLRRTRKVLKDVIGEYEEKFNAQPESLAQLWEPESGAEGAEEPTRSRTSSSGHASPHEDNHSAKYSKEASERSENKTSGAHGPAAREEVPKSSEDEQMFSAEEDASVLGSLPPDIVPEPKSYQIRRVDASGVSEEYDNWRVQFSNPPASSKVKAGPISWKDLENPSKFELDGTTISSLVNLTASTELELCIVMAKNYAFVRDPTFLEDKKGRASYLLDWGSKDGNQRVKRYISTSSKVCDSVFHTFVYLFDLKGQGRWYYIGAQKWQAVELDKIWNGMAEGSRGAVLDKLSQRTRGIVEKQAILNAMENEELEQICVRFVGEPYVDSSRAECSRMGYKAKEKK</sequence>
<keyword evidence="4" id="KW-1185">Reference proteome</keyword>
<name>A0A8H5CFN3_9AGAR</name>
<accession>A0A8H5CFN3</accession>